<reference evidence="2 4" key="1">
    <citation type="submission" date="2019-09" db="EMBL/GenBank/DDBJ databases">
        <authorList>
            <person name="Raiko M."/>
            <person name="Komissarov A."/>
            <person name="Rhodes A."/>
            <person name="Kliver S."/>
            <person name="Lim-Fong G."/>
            <person name="Kwan J."/>
            <person name="O'Brien S.J."/>
            <person name="Lopez J.V."/>
        </authorList>
    </citation>
    <scope>NUCLEOTIDE SEQUENCE [LARGE SCALE GENOMIC DNA]</scope>
    <source>
        <strain evidence="2">Kwan_BN1</strain>
    </source>
</reference>
<proteinExistence type="predicted"/>
<sequence length="78" mass="8771">MKLANDITKRIKIFQQSWTSGKISAKAKPNCARLCRALELEEYAAAHDIHLQLMTDHVSEVSQWMVGIKKMIQAGNSS</sequence>
<reference evidence="2 4" key="2">
    <citation type="submission" date="2020-06" db="EMBL/GenBank/DDBJ databases">
        <title>Draft genome of Bugula neritina, a colonial animal packing powerful symbionts and potential medicines.</title>
        <authorList>
            <person name="Rayko M."/>
        </authorList>
    </citation>
    <scope>NUCLEOTIDE SEQUENCE [LARGE SCALE GENOMIC DNA]</scope>
    <source>
        <strain evidence="2">Kwan_BN1</strain>
    </source>
</reference>
<protein>
    <recommendedName>
        <fullName evidence="1">SRA1/Sec31 domain-containing protein</fullName>
    </recommendedName>
</protein>
<feature type="domain" description="SRA1/Sec31" evidence="1">
    <location>
        <begin position="3"/>
        <end position="73"/>
    </location>
</feature>
<name>A0A7J7KQW0_BUGNE</name>
<dbReference type="EMBL" id="VXIV02000135">
    <property type="protein sequence ID" value="KAF6040528.1"/>
    <property type="molecule type" value="Genomic_DNA"/>
</dbReference>
<dbReference type="GO" id="GO:0006357">
    <property type="term" value="P:regulation of transcription by RNA polymerase II"/>
    <property type="evidence" value="ECO:0007669"/>
    <property type="project" value="InterPro"/>
</dbReference>
<dbReference type="PANTHER" id="PTHR18834">
    <property type="entry name" value="STEROID RECEPTOR RNA ACTIVATOR 1"/>
    <property type="match status" value="1"/>
</dbReference>
<dbReference type="PANTHER" id="PTHR18834:SF2">
    <property type="entry name" value="STEROID RECEPTOR RNA ACTIVATOR 1"/>
    <property type="match status" value="1"/>
</dbReference>
<evidence type="ECO:0000313" key="2">
    <source>
        <dbReference type="EMBL" id="KAF6040528.1"/>
    </source>
</evidence>
<dbReference type="AlphaFoldDB" id="A0A7J7KQW0"/>
<dbReference type="EMBL" id="VXIV02000119">
    <property type="protein sequence ID" value="KAF6040624.1"/>
    <property type="molecule type" value="Genomic_DNA"/>
</dbReference>
<dbReference type="InterPro" id="IPR009917">
    <property type="entry name" value="SRA1/Sec31"/>
</dbReference>
<keyword evidence="4" id="KW-1185">Reference proteome</keyword>
<organism evidence="2 4">
    <name type="scientific">Bugula neritina</name>
    <name type="common">Brown bryozoan</name>
    <name type="synonym">Sertularia neritina</name>
    <dbReference type="NCBI Taxonomy" id="10212"/>
    <lineage>
        <taxon>Eukaryota</taxon>
        <taxon>Metazoa</taxon>
        <taxon>Spiralia</taxon>
        <taxon>Lophotrochozoa</taxon>
        <taxon>Bryozoa</taxon>
        <taxon>Gymnolaemata</taxon>
        <taxon>Cheilostomatida</taxon>
        <taxon>Flustrina</taxon>
        <taxon>Buguloidea</taxon>
        <taxon>Bugulidae</taxon>
        <taxon>Bugula</taxon>
    </lineage>
</organism>
<evidence type="ECO:0000313" key="4">
    <source>
        <dbReference type="Proteomes" id="UP000593567"/>
    </source>
</evidence>
<dbReference type="GO" id="GO:0003713">
    <property type="term" value="F:transcription coactivator activity"/>
    <property type="evidence" value="ECO:0007669"/>
    <property type="project" value="InterPro"/>
</dbReference>
<evidence type="ECO:0000313" key="3">
    <source>
        <dbReference type="EMBL" id="KAF6040624.1"/>
    </source>
</evidence>
<dbReference type="Pfam" id="PF07304">
    <property type="entry name" value="SRA1"/>
    <property type="match status" value="1"/>
</dbReference>
<gene>
    <name evidence="3" type="ORF">EB796_001037</name>
    <name evidence="2" type="ORF">EB796_001165</name>
</gene>
<dbReference type="GO" id="GO:0005634">
    <property type="term" value="C:nucleus"/>
    <property type="evidence" value="ECO:0007669"/>
    <property type="project" value="TreeGrafter"/>
</dbReference>
<comment type="caution">
    <text evidence="2">The sequence shown here is derived from an EMBL/GenBank/DDBJ whole genome shotgun (WGS) entry which is preliminary data.</text>
</comment>
<evidence type="ECO:0000259" key="1">
    <source>
        <dbReference type="Pfam" id="PF07304"/>
    </source>
</evidence>
<dbReference type="InterPro" id="IPR040243">
    <property type="entry name" value="Steroid_recept_RNA_1"/>
</dbReference>
<dbReference type="OrthoDB" id="5982138at2759"/>
<dbReference type="Proteomes" id="UP000593567">
    <property type="component" value="Unassembled WGS sequence"/>
</dbReference>
<dbReference type="Gene3D" id="1.20.940.10">
    <property type="entry name" value="Functional domain of the splicing factor Prp18"/>
    <property type="match status" value="1"/>
</dbReference>
<accession>A0A7J7KQW0</accession>